<dbReference type="OrthoDB" id="166907at2759"/>
<gene>
    <name evidence="9" type="ORF">LANO_0C08416G</name>
</gene>
<organism evidence="9 10">
    <name type="scientific">Lachancea nothofagi CBS 11611</name>
    <dbReference type="NCBI Taxonomy" id="1266666"/>
    <lineage>
        <taxon>Eukaryota</taxon>
        <taxon>Fungi</taxon>
        <taxon>Dikarya</taxon>
        <taxon>Ascomycota</taxon>
        <taxon>Saccharomycotina</taxon>
        <taxon>Saccharomycetes</taxon>
        <taxon>Saccharomycetales</taxon>
        <taxon>Saccharomycetaceae</taxon>
        <taxon>Lachancea</taxon>
    </lineage>
</organism>
<evidence type="ECO:0000313" key="9">
    <source>
        <dbReference type="EMBL" id="SCU86559.1"/>
    </source>
</evidence>
<evidence type="ECO:0000256" key="3">
    <source>
        <dbReference type="ARBA" id="ARBA00005043"/>
    </source>
</evidence>
<dbReference type="Pfam" id="PF10483">
    <property type="entry name" value="Elong_Iki1"/>
    <property type="match status" value="1"/>
</dbReference>
<dbReference type="PANTHER" id="PTHR15641">
    <property type="entry name" value="ELONGATOR COMPLEX PROTEIN 5"/>
    <property type="match status" value="1"/>
</dbReference>
<dbReference type="GO" id="GO:0005829">
    <property type="term" value="C:cytosol"/>
    <property type="evidence" value="ECO:0007669"/>
    <property type="project" value="TreeGrafter"/>
</dbReference>
<dbReference type="GO" id="GO:0000049">
    <property type="term" value="F:tRNA binding"/>
    <property type="evidence" value="ECO:0007669"/>
    <property type="project" value="TreeGrafter"/>
</dbReference>
<dbReference type="PANTHER" id="PTHR15641:SF1">
    <property type="entry name" value="ELONGATOR COMPLEX PROTEIN 5"/>
    <property type="match status" value="1"/>
</dbReference>
<evidence type="ECO:0000256" key="2">
    <source>
        <dbReference type="ARBA" id="ARBA00004496"/>
    </source>
</evidence>
<sequence>MASTSHNPSILLRRVLALKESSPFVLVVDSIGRTGHCVLEEVARETDESTTIVYVSFESTRKPDYATYFLEGTKSESKLLSTIQSFLPTPEQAKTSKFKFLVMIDCVNFVAGPSIMNLVAQLASPTVALLAVFHKHQPEFRSPELENYPSSLDLLQFMATSILEVQPLANDYGSEQEHESQLQKLEIPRGLNSHRYKLILTNRRKSGRALTYTFQCDTQAHTFALIQEKNVQDGAQEDPEMFEGLTTFNLNTSNKQKVAKEQVALPFLEAQTFNTGGAIVYEFEKDDDYDEEDPFEDPF</sequence>
<dbReference type="UniPathway" id="UPA00988"/>
<evidence type="ECO:0000313" key="10">
    <source>
        <dbReference type="Proteomes" id="UP000189911"/>
    </source>
</evidence>
<comment type="similarity">
    <text evidence="4">Belongs to the ELP5 family.</text>
</comment>
<evidence type="ECO:0000256" key="4">
    <source>
        <dbReference type="ARBA" id="ARBA00009567"/>
    </source>
</evidence>
<dbReference type="Gene3D" id="3.40.50.300">
    <property type="entry name" value="P-loop containing nucleotide triphosphate hydrolases"/>
    <property type="match status" value="1"/>
</dbReference>
<name>A0A1G4J9A0_9SACH</name>
<evidence type="ECO:0000256" key="5">
    <source>
        <dbReference type="ARBA" id="ARBA00020264"/>
    </source>
</evidence>
<keyword evidence="6" id="KW-0963">Cytoplasm</keyword>
<keyword evidence="7" id="KW-0819">tRNA processing</keyword>
<keyword evidence="10" id="KW-1185">Reference proteome</keyword>
<dbReference type="AlphaFoldDB" id="A0A1G4J9A0"/>
<dbReference type="InterPro" id="IPR027417">
    <property type="entry name" value="P-loop_NTPase"/>
</dbReference>
<dbReference type="EMBL" id="LT598446">
    <property type="protein sequence ID" value="SCU86559.1"/>
    <property type="molecule type" value="Genomic_DNA"/>
</dbReference>
<proteinExistence type="inferred from homology"/>
<dbReference type="CDD" id="cd19496">
    <property type="entry name" value="Elp5"/>
    <property type="match status" value="1"/>
</dbReference>
<accession>A0A1G4J9A0</accession>
<evidence type="ECO:0000256" key="8">
    <source>
        <dbReference type="ARBA" id="ARBA00023242"/>
    </source>
</evidence>
<evidence type="ECO:0000256" key="7">
    <source>
        <dbReference type="ARBA" id="ARBA00022694"/>
    </source>
</evidence>
<dbReference type="GO" id="GO:0033588">
    <property type="term" value="C:elongator holoenzyme complex"/>
    <property type="evidence" value="ECO:0007669"/>
    <property type="project" value="InterPro"/>
</dbReference>
<evidence type="ECO:0000256" key="6">
    <source>
        <dbReference type="ARBA" id="ARBA00022490"/>
    </source>
</evidence>
<dbReference type="GO" id="GO:0002098">
    <property type="term" value="P:tRNA wobble uridine modification"/>
    <property type="evidence" value="ECO:0007669"/>
    <property type="project" value="InterPro"/>
</dbReference>
<dbReference type="GO" id="GO:0005634">
    <property type="term" value="C:nucleus"/>
    <property type="evidence" value="ECO:0007669"/>
    <property type="project" value="UniProtKB-SubCell"/>
</dbReference>
<protein>
    <recommendedName>
        <fullName evidence="5">Elongator complex protein 5</fullName>
    </recommendedName>
</protein>
<reference evidence="10" key="1">
    <citation type="submission" date="2016-03" db="EMBL/GenBank/DDBJ databases">
        <authorList>
            <person name="Devillers Hugo."/>
        </authorList>
    </citation>
    <scope>NUCLEOTIDE SEQUENCE [LARGE SCALE GENOMIC DNA]</scope>
</reference>
<dbReference type="InterPro" id="IPR019519">
    <property type="entry name" value="Elp5"/>
</dbReference>
<evidence type="ECO:0000256" key="1">
    <source>
        <dbReference type="ARBA" id="ARBA00004123"/>
    </source>
</evidence>
<dbReference type="Proteomes" id="UP000189911">
    <property type="component" value="Chromosome C"/>
</dbReference>
<comment type="subcellular location">
    <subcellularLocation>
        <location evidence="2">Cytoplasm</location>
    </subcellularLocation>
    <subcellularLocation>
        <location evidence="1">Nucleus</location>
    </subcellularLocation>
</comment>
<comment type="pathway">
    <text evidence="3">tRNA modification; 5-methoxycarbonylmethyl-2-thiouridine-tRNA biosynthesis.</text>
</comment>
<keyword evidence="8" id="KW-0539">Nucleus</keyword>